<dbReference type="Pfam" id="PF01966">
    <property type="entry name" value="HD"/>
    <property type="match status" value="1"/>
</dbReference>
<feature type="domain" description="HD" evidence="1">
    <location>
        <begin position="53"/>
        <end position="151"/>
    </location>
</feature>
<dbReference type="SUPFAM" id="SSF109604">
    <property type="entry name" value="HD-domain/PDEase-like"/>
    <property type="match status" value="1"/>
</dbReference>
<proteinExistence type="predicted"/>
<evidence type="ECO:0000259" key="1">
    <source>
        <dbReference type="Pfam" id="PF01966"/>
    </source>
</evidence>
<organism evidence="2 3">
    <name type="scientific">candidate division WOR-1 bacterium RIFCSPLOWO2_02_FULL_46_20</name>
    <dbReference type="NCBI Taxonomy" id="1802567"/>
    <lineage>
        <taxon>Bacteria</taxon>
        <taxon>Bacillati</taxon>
        <taxon>Saganbacteria</taxon>
    </lineage>
</organism>
<accession>A0A1F4R4J5</accession>
<dbReference type="EMBL" id="METP01000062">
    <property type="protein sequence ID" value="OGC03074.1"/>
    <property type="molecule type" value="Genomic_DNA"/>
</dbReference>
<dbReference type="Proteomes" id="UP000176938">
    <property type="component" value="Unassembled WGS sequence"/>
</dbReference>
<evidence type="ECO:0000313" key="2">
    <source>
        <dbReference type="EMBL" id="OGC03074.1"/>
    </source>
</evidence>
<dbReference type="InterPro" id="IPR003607">
    <property type="entry name" value="HD/PDEase_dom"/>
</dbReference>
<dbReference type="InterPro" id="IPR006674">
    <property type="entry name" value="HD_domain"/>
</dbReference>
<evidence type="ECO:0000313" key="3">
    <source>
        <dbReference type="Proteomes" id="UP000176938"/>
    </source>
</evidence>
<dbReference type="AlphaFoldDB" id="A0A1F4R4J5"/>
<name>A0A1F4R4J5_UNCSA</name>
<protein>
    <recommendedName>
        <fullName evidence="1">HD domain-containing protein</fullName>
    </recommendedName>
</protein>
<sequence>MTVLYPVTQRSRAITLADTRIGGRLNTAVRRSFALFDNLLKSAPLDSKSHRQDHSLRLLNNIPVICHQGFDTRLLEVAIALHDIGVFYSQAMDHGRESAFRIRPYLVNEVGVTPDEADKICSMIRSHHEYEWPSDNSPEAIALRVLDCLDAFGVIGVYRFLEVYDRRGLQPTEALPKAIASLEQRRQVIIDSWFHPDDLAIIEARYQEARGILTETRMDLDASRPRVIISLKGIDWDLSRLPELFDTGLPTYANSFFHRLHSALLNSACSL</sequence>
<gene>
    <name evidence="2" type="ORF">A3H38_05010</name>
</gene>
<comment type="caution">
    <text evidence="2">The sequence shown here is derived from an EMBL/GenBank/DDBJ whole genome shotgun (WGS) entry which is preliminary data.</text>
</comment>
<dbReference type="Gene3D" id="1.10.3210.10">
    <property type="entry name" value="Hypothetical protein af1432"/>
    <property type="match status" value="1"/>
</dbReference>
<dbReference type="CDD" id="cd00077">
    <property type="entry name" value="HDc"/>
    <property type="match status" value="1"/>
</dbReference>
<reference evidence="2 3" key="1">
    <citation type="journal article" date="2016" name="Nat. Commun.">
        <title>Thousands of microbial genomes shed light on interconnected biogeochemical processes in an aquifer system.</title>
        <authorList>
            <person name="Anantharaman K."/>
            <person name="Brown C.T."/>
            <person name="Hug L.A."/>
            <person name="Sharon I."/>
            <person name="Castelle C.J."/>
            <person name="Probst A.J."/>
            <person name="Thomas B.C."/>
            <person name="Singh A."/>
            <person name="Wilkins M.J."/>
            <person name="Karaoz U."/>
            <person name="Brodie E.L."/>
            <person name="Williams K.H."/>
            <person name="Hubbard S.S."/>
            <person name="Banfield J.F."/>
        </authorList>
    </citation>
    <scope>NUCLEOTIDE SEQUENCE [LARGE SCALE GENOMIC DNA]</scope>
</reference>